<proteinExistence type="predicted"/>
<dbReference type="Proteomes" id="UP000886595">
    <property type="component" value="Unassembled WGS sequence"/>
</dbReference>
<reference evidence="1 2" key="1">
    <citation type="submission" date="2020-02" db="EMBL/GenBank/DDBJ databases">
        <authorList>
            <person name="Ma Q."/>
            <person name="Huang Y."/>
            <person name="Song X."/>
            <person name="Pei D."/>
        </authorList>
    </citation>
    <scope>NUCLEOTIDE SEQUENCE [LARGE SCALE GENOMIC DNA]</scope>
    <source>
        <strain evidence="1">Sxm20200214</strain>
        <tissue evidence="1">Leaf</tissue>
    </source>
</reference>
<dbReference type="EMBL" id="JAAMPC010000016">
    <property type="protein sequence ID" value="KAG2253679.1"/>
    <property type="molecule type" value="Genomic_DNA"/>
</dbReference>
<protein>
    <submittedName>
        <fullName evidence="1">Uncharacterized protein</fullName>
    </submittedName>
</protein>
<organism evidence="1 2">
    <name type="scientific">Brassica carinata</name>
    <name type="common">Ethiopian mustard</name>
    <name type="synonym">Abyssinian cabbage</name>
    <dbReference type="NCBI Taxonomy" id="52824"/>
    <lineage>
        <taxon>Eukaryota</taxon>
        <taxon>Viridiplantae</taxon>
        <taxon>Streptophyta</taxon>
        <taxon>Embryophyta</taxon>
        <taxon>Tracheophyta</taxon>
        <taxon>Spermatophyta</taxon>
        <taxon>Magnoliopsida</taxon>
        <taxon>eudicotyledons</taxon>
        <taxon>Gunneridae</taxon>
        <taxon>Pentapetalae</taxon>
        <taxon>rosids</taxon>
        <taxon>malvids</taxon>
        <taxon>Brassicales</taxon>
        <taxon>Brassicaceae</taxon>
        <taxon>Brassiceae</taxon>
        <taxon>Brassica</taxon>
    </lineage>
</organism>
<evidence type="ECO:0000313" key="2">
    <source>
        <dbReference type="Proteomes" id="UP000886595"/>
    </source>
</evidence>
<evidence type="ECO:0000313" key="1">
    <source>
        <dbReference type="EMBL" id="KAG2253679.1"/>
    </source>
</evidence>
<keyword evidence="2" id="KW-1185">Reference proteome</keyword>
<comment type="caution">
    <text evidence="1">The sequence shown here is derived from an EMBL/GenBank/DDBJ whole genome shotgun (WGS) entry which is preliminary data.</text>
</comment>
<gene>
    <name evidence="1" type="ORF">Bca52824_083815</name>
</gene>
<sequence length="272" mass="29828">MLSGLLRSAVAAVSPSASSPPFIPPEPPDPPDVLLLAPLQILEPSISSPVPGLAATPRSFFATTSGLTGSILVSFRVQVSTTWRRFHSSPTFPNRAMVFESIFSVSSWNISYVDEHYLGLGISCVKMNHLPMIEDVVLSLNLLVPLVENMTSSLTLTQYEDLTLPQYEDVTLFYLLLVPRYEAGIRTFVLLALVSMVAEIEAFKNGGFGWSIHGRDEAHDSQDFFPYMVSTFTVQTLALKEALLSASLAGLSKLQVISDTNVFFLCLFCGWI</sequence>
<dbReference type="AlphaFoldDB" id="A0A8X7TTZ9"/>
<accession>A0A8X7TTZ9</accession>
<name>A0A8X7TTZ9_BRACI</name>